<evidence type="ECO:0000259" key="6">
    <source>
        <dbReference type="Pfam" id="PF25087"/>
    </source>
</evidence>
<keyword evidence="4" id="KW-0443">Lipid metabolism</keyword>
<evidence type="ECO:0000313" key="8">
    <source>
        <dbReference type="Proteomes" id="UP001187471"/>
    </source>
</evidence>
<dbReference type="PANTHER" id="PTHR43378:SF2">
    <property type="entry name" value="UDP-3-O-ACYLGLUCOSAMINE N-ACYLTRANSFERASE 1, MITOCHONDRIAL-RELATED"/>
    <property type="match status" value="1"/>
</dbReference>
<evidence type="ECO:0000256" key="4">
    <source>
        <dbReference type="ARBA" id="ARBA00023098"/>
    </source>
</evidence>
<proteinExistence type="predicted"/>
<reference evidence="7" key="1">
    <citation type="submission" date="2022-12" db="EMBL/GenBank/DDBJ databases">
        <title>Draft genome assemblies for two species of Escallonia (Escalloniales).</title>
        <authorList>
            <person name="Chanderbali A."/>
            <person name="Dervinis C."/>
            <person name="Anghel I."/>
            <person name="Soltis D."/>
            <person name="Soltis P."/>
            <person name="Zapata F."/>
        </authorList>
    </citation>
    <scope>NUCLEOTIDE SEQUENCE</scope>
    <source>
        <strain evidence="7">UCBG92.1500</strain>
        <tissue evidence="7">Leaf</tissue>
    </source>
</reference>
<evidence type="ECO:0000256" key="1">
    <source>
        <dbReference type="ARBA" id="ARBA00022516"/>
    </source>
</evidence>
<dbReference type="InterPro" id="IPR007691">
    <property type="entry name" value="LpxD"/>
</dbReference>
<name>A0AA88QW31_9ASTE</name>
<comment type="caution">
    <text evidence="7">The sequence shown here is derived from an EMBL/GenBank/DDBJ whole genome shotgun (WGS) entry which is preliminary data.</text>
</comment>
<protein>
    <recommendedName>
        <fullName evidence="6">Mannose-1-phosphate guanyltransferase C-terminal domain-containing protein</fullName>
    </recommendedName>
</protein>
<evidence type="ECO:0000313" key="7">
    <source>
        <dbReference type="EMBL" id="KAK2977257.1"/>
    </source>
</evidence>
<dbReference type="AlphaFoldDB" id="A0AA88QW31"/>
<keyword evidence="5" id="KW-0012">Acyltransferase</keyword>
<feature type="domain" description="Mannose-1-phosphate guanyltransferase C-terminal" evidence="6">
    <location>
        <begin position="84"/>
        <end position="135"/>
    </location>
</feature>
<dbReference type="InterPro" id="IPR011004">
    <property type="entry name" value="Trimer_LpxA-like_sf"/>
</dbReference>
<dbReference type="Proteomes" id="UP001187471">
    <property type="component" value="Unassembled WGS sequence"/>
</dbReference>
<evidence type="ECO:0000256" key="2">
    <source>
        <dbReference type="ARBA" id="ARBA00022556"/>
    </source>
</evidence>
<evidence type="ECO:0000256" key="3">
    <source>
        <dbReference type="ARBA" id="ARBA00022679"/>
    </source>
</evidence>
<dbReference type="GO" id="GO:0009245">
    <property type="term" value="P:lipid A biosynthetic process"/>
    <property type="evidence" value="ECO:0007669"/>
    <property type="project" value="UniProtKB-KW"/>
</dbReference>
<keyword evidence="1" id="KW-0444">Lipid biosynthesis</keyword>
<keyword evidence="2" id="KW-0441">Lipid A biosynthesis</keyword>
<sequence length="186" mass="19827">MRRLVTTGSSHLRKCHALFSRSPISPCANRRHCSVDKSGSLKFDDNVVRNQDEHQIWHNGGGTFHKSACIAPTALIELGAILHPNSFVGSNAHIGSGAIIGPAVTVGQLTKIGYNVALSNCTIGDSCIIHSGVCIGQDGFGLFVDEHGDMVKKPQLLKAMIGSHVEIGANSCIHRSRTLLLELLVA</sequence>
<accession>A0AA88QW31</accession>
<dbReference type="GO" id="GO:0016020">
    <property type="term" value="C:membrane"/>
    <property type="evidence" value="ECO:0007669"/>
    <property type="project" value="GOC"/>
</dbReference>
<dbReference type="PANTHER" id="PTHR43378">
    <property type="entry name" value="UDP-3-O-ACYLGLUCOSAMINE N-ACYLTRANSFERASE"/>
    <property type="match status" value="1"/>
</dbReference>
<dbReference type="Gene3D" id="2.160.10.10">
    <property type="entry name" value="Hexapeptide repeat proteins"/>
    <property type="match status" value="1"/>
</dbReference>
<keyword evidence="3" id="KW-0808">Transferase</keyword>
<dbReference type="GO" id="GO:0016410">
    <property type="term" value="F:N-acyltransferase activity"/>
    <property type="evidence" value="ECO:0007669"/>
    <property type="project" value="InterPro"/>
</dbReference>
<dbReference type="Pfam" id="PF25087">
    <property type="entry name" value="GMPPB_C"/>
    <property type="match status" value="1"/>
</dbReference>
<keyword evidence="8" id="KW-1185">Reference proteome</keyword>
<dbReference type="InterPro" id="IPR056729">
    <property type="entry name" value="GMPPB_C"/>
</dbReference>
<organism evidence="7 8">
    <name type="scientific">Escallonia rubra</name>
    <dbReference type="NCBI Taxonomy" id="112253"/>
    <lineage>
        <taxon>Eukaryota</taxon>
        <taxon>Viridiplantae</taxon>
        <taxon>Streptophyta</taxon>
        <taxon>Embryophyta</taxon>
        <taxon>Tracheophyta</taxon>
        <taxon>Spermatophyta</taxon>
        <taxon>Magnoliopsida</taxon>
        <taxon>eudicotyledons</taxon>
        <taxon>Gunneridae</taxon>
        <taxon>Pentapetalae</taxon>
        <taxon>asterids</taxon>
        <taxon>campanulids</taxon>
        <taxon>Escalloniales</taxon>
        <taxon>Escalloniaceae</taxon>
        <taxon>Escallonia</taxon>
    </lineage>
</organism>
<dbReference type="EMBL" id="JAVXUO010002000">
    <property type="protein sequence ID" value="KAK2977257.1"/>
    <property type="molecule type" value="Genomic_DNA"/>
</dbReference>
<gene>
    <name evidence="7" type="ORF">RJ640_005519</name>
</gene>
<evidence type="ECO:0000256" key="5">
    <source>
        <dbReference type="ARBA" id="ARBA00023315"/>
    </source>
</evidence>
<dbReference type="SUPFAM" id="SSF51161">
    <property type="entry name" value="Trimeric LpxA-like enzymes"/>
    <property type="match status" value="1"/>
</dbReference>